<dbReference type="Gene3D" id="2.40.50.140">
    <property type="entry name" value="Nucleic acid-binding proteins"/>
    <property type="match status" value="1"/>
</dbReference>
<evidence type="ECO:0000256" key="1">
    <source>
        <dbReference type="ARBA" id="ARBA00023125"/>
    </source>
</evidence>
<keyword evidence="1 2" id="KW-0238">DNA-binding</keyword>
<dbReference type="EMBL" id="CP119958">
    <property type="protein sequence ID" value="WFD37514.1"/>
    <property type="molecule type" value="Genomic_DNA"/>
</dbReference>
<reference evidence="3" key="1">
    <citation type="submission" date="2023-03" db="EMBL/GenBank/DDBJ databases">
        <title>Mating type loci evolution in Malassezia.</title>
        <authorList>
            <person name="Coelho M.A."/>
        </authorList>
    </citation>
    <scope>NUCLEOTIDE SEQUENCE</scope>
    <source>
        <strain evidence="3">CBS 9431</strain>
    </source>
</reference>
<dbReference type="Proteomes" id="UP001217754">
    <property type="component" value="Chromosome 1"/>
</dbReference>
<sequence length="132" mass="14817">MFRQSLLSATRTASAARLSRINLIGRLTSQPEVRESRNGKEYLRYVVATTDPLGPPNEDGTPATPTSSFHSVFAFGETTVNRLRNLPKGTLLYVEADFRIARTPSEGDLPPTDQWLVQHRSYQVLMRPKTDI</sequence>
<evidence type="ECO:0000313" key="3">
    <source>
        <dbReference type="EMBL" id="WFD37514.1"/>
    </source>
</evidence>
<dbReference type="CDD" id="cd04496">
    <property type="entry name" value="SSB_OBF"/>
    <property type="match status" value="1"/>
</dbReference>
<evidence type="ECO:0000256" key="2">
    <source>
        <dbReference type="PROSITE-ProRule" id="PRU00252"/>
    </source>
</evidence>
<name>A0AAF0J935_9BASI</name>
<dbReference type="GO" id="GO:0003697">
    <property type="term" value="F:single-stranded DNA binding"/>
    <property type="evidence" value="ECO:0007669"/>
    <property type="project" value="InterPro"/>
</dbReference>
<evidence type="ECO:0000313" key="4">
    <source>
        <dbReference type="Proteomes" id="UP001217754"/>
    </source>
</evidence>
<proteinExistence type="predicted"/>
<dbReference type="SUPFAM" id="SSF50249">
    <property type="entry name" value="Nucleic acid-binding proteins"/>
    <property type="match status" value="1"/>
</dbReference>
<dbReference type="InterPro" id="IPR012340">
    <property type="entry name" value="NA-bd_OB-fold"/>
</dbReference>
<gene>
    <name evidence="3" type="primary">RIM1</name>
    <name evidence="3" type="ORF">MJAP1_000458</name>
</gene>
<keyword evidence="4" id="KW-1185">Reference proteome</keyword>
<dbReference type="PROSITE" id="PS50935">
    <property type="entry name" value="SSB"/>
    <property type="match status" value="1"/>
</dbReference>
<dbReference type="AlphaFoldDB" id="A0AAF0J935"/>
<dbReference type="RefSeq" id="XP_060120411.1">
    <property type="nucleotide sequence ID" value="XM_060264428.1"/>
</dbReference>
<protein>
    <submittedName>
        <fullName evidence="3">SsDNA-binding protein, mitochondrial</fullName>
    </submittedName>
</protein>
<accession>A0AAF0J935</accession>
<dbReference type="GeneID" id="85224107"/>
<dbReference type="Pfam" id="PF00436">
    <property type="entry name" value="SSB"/>
    <property type="match status" value="1"/>
</dbReference>
<organism evidence="3 4">
    <name type="scientific">Malassezia japonica</name>
    <dbReference type="NCBI Taxonomy" id="223818"/>
    <lineage>
        <taxon>Eukaryota</taxon>
        <taxon>Fungi</taxon>
        <taxon>Dikarya</taxon>
        <taxon>Basidiomycota</taxon>
        <taxon>Ustilaginomycotina</taxon>
        <taxon>Malasseziomycetes</taxon>
        <taxon>Malasseziales</taxon>
        <taxon>Malasseziaceae</taxon>
        <taxon>Malassezia</taxon>
    </lineage>
</organism>
<dbReference type="InterPro" id="IPR000424">
    <property type="entry name" value="Primosome_PriB/ssb"/>
</dbReference>